<reference evidence="2 3" key="1">
    <citation type="submission" date="2024-09" db="EMBL/GenBank/DDBJ databases">
        <title>Itraconazole resistance in Madurella fahalii resulting from another homologue of gene encoding cytochrome P450 14-alpha sterol demethylase (CYP51).</title>
        <authorList>
            <person name="Yoshioka I."/>
            <person name="Fahal A.H."/>
            <person name="Kaneko S."/>
            <person name="Yaguchi T."/>
        </authorList>
    </citation>
    <scope>NUCLEOTIDE SEQUENCE [LARGE SCALE GENOMIC DNA]</scope>
    <source>
        <strain evidence="2 3">IFM 68171</strain>
    </source>
</reference>
<dbReference type="EMBL" id="BAAFSV010000002">
    <property type="protein sequence ID" value="GAB1312826.1"/>
    <property type="molecule type" value="Genomic_DNA"/>
</dbReference>
<keyword evidence="1" id="KW-0732">Signal</keyword>
<sequence length="325" mass="34855">MLNHQVPFALATVATALFPAAANAARPCGGAGSYQYPMGDVRYDSPDPNKGNGLATIAASLGRSPLYECVAQWPESWAGWYEGGTNLIWADCIWTGAGLGQDESVSFAVDWKTKTMYLSHVFDCSDQAGSQGLATGSISLEVNCTTVEEDGSSFCIPLSTSTGTRPALSVNTELEPASLNATSTCAENVERYQSWKVEQWLRRIEMEPGSSPTNPKLVSDSGPSFTLRSMTNNNVFSCAPVEQQNNTFIGECQSANNETASISTEFTFDAELNILHVAQHWDCGDSTSFDVVGVAFIEGACDRAFNSNEFTCTSDHPVWVGTGVV</sequence>
<proteinExistence type="predicted"/>
<accession>A0ABQ0G4Y5</accession>
<feature type="signal peptide" evidence="1">
    <location>
        <begin position="1"/>
        <end position="24"/>
    </location>
</feature>
<dbReference type="Proteomes" id="UP001628179">
    <property type="component" value="Unassembled WGS sequence"/>
</dbReference>
<evidence type="ECO:0000313" key="2">
    <source>
        <dbReference type="EMBL" id="GAB1312826.1"/>
    </source>
</evidence>
<keyword evidence="3" id="KW-1185">Reference proteome</keyword>
<evidence type="ECO:0000256" key="1">
    <source>
        <dbReference type="SAM" id="SignalP"/>
    </source>
</evidence>
<dbReference type="RefSeq" id="XP_070914559.1">
    <property type="nucleotide sequence ID" value="XM_071058458.1"/>
</dbReference>
<name>A0ABQ0G4Y5_9PEZI</name>
<feature type="chain" id="PRO_5045237614" evidence="1">
    <location>
        <begin position="25"/>
        <end position="325"/>
    </location>
</feature>
<evidence type="ECO:0000313" key="3">
    <source>
        <dbReference type="Proteomes" id="UP001628179"/>
    </source>
</evidence>
<organism evidence="2 3">
    <name type="scientific">Madurella fahalii</name>
    <dbReference type="NCBI Taxonomy" id="1157608"/>
    <lineage>
        <taxon>Eukaryota</taxon>
        <taxon>Fungi</taxon>
        <taxon>Dikarya</taxon>
        <taxon>Ascomycota</taxon>
        <taxon>Pezizomycotina</taxon>
        <taxon>Sordariomycetes</taxon>
        <taxon>Sordariomycetidae</taxon>
        <taxon>Sordariales</taxon>
        <taxon>Sordariales incertae sedis</taxon>
        <taxon>Madurella</taxon>
    </lineage>
</organism>
<comment type="caution">
    <text evidence="2">The sequence shown here is derived from an EMBL/GenBank/DDBJ whole genome shotgun (WGS) entry which is preliminary data.</text>
</comment>
<gene>
    <name evidence="2" type="ORF">MFIFM68171_03036</name>
</gene>
<dbReference type="GeneID" id="98173781"/>
<protein>
    <submittedName>
        <fullName evidence="2">Ig-like domain-containing protein</fullName>
    </submittedName>
</protein>